<sequence length="161" mass="18703">MEVKDLKEVEVKNVEVEEIKVKDVETEHIQSRGVEVENIETKDVEIESAKAKSVESANTKEVKGETKHLSLLSVGYTFQSWNNVDSFFETYSRQFGFAIIKKRFGYYKEGTINHRSFRCEFGGVYNPKKQVDINAHRERQSKRQKCDLHINLSFHKISLVS</sequence>
<dbReference type="EMBL" id="QKWP01003516">
    <property type="protein sequence ID" value="RIB00868.1"/>
    <property type="molecule type" value="Genomic_DNA"/>
</dbReference>
<dbReference type="Pfam" id="PF03101">
    <property type="entry name" value="FAR1"/>
    <property type="match status" value="1"/>
</dbReference>
<proteinExistence type="predicted"/>
<organism evidence="2 3">
    <name type="scientific">Gigaspora rosea</name>
    <dbReference type="NCBI Taxonomy" id="44941"/>
    <lineage>
        <taxon>Eukaryota</taxon>
        <taxon>Fungi</taxon>
        <taxon>Fungi incertae sedis</taxon>
        <taxon>Mucoromycota</taxon>
        <taxon>Glomeromycotina</taxon>
        <taxon>Glomeromycetes</taxon>
        <taxon>Diversisporales</taxon>
        <taxon>Gigasporaceae</taxon>
        <taxon>Gigaspora</taxon>
    </lineage>
</organism>
<dbReference type="InterPro" id="IPR004330">
    <property type="entry name" value="FAR1_DNA_bnd_dom"/>
</dbReference>
<reference evidence="2 3" key="1">
    <citation type="submission" date="2018-06" db="EMBL/GenBank/DDBJ databases">
        <title>Comparative genomics reveals the genomic features of Rhizophagus irregularis, R. cerebriforme, R. diaphanum and Gigaspora rosea, and their symbiotic lifestyle signature.</title>
        <authorList>
            <person name="Morin E."/>
            <person name="San Clemente H."/>
            <person name="Chen E.C.H."/>
            <person name="De La Providencia I."/>
            <person name="Hainaut M."/>
            <person name="Kuo A."/>
            <person name="Kohler A."/>
            <person name="Murat C."/>
            <person name="Tang N."/>
            <person name="Roy S."/>
            <person name="Loubradou J."/>
            <person name="Henrissat B."/>
            <person name="Grigoriev I.V."/>
            <person name="Corradi N."/>
            <person name="Roux C."/>
            <person name="Martin F.M."/>
        </authorList>
    </citation>
    <scope>NUCLEOTIDE SEQUENCE [LARGE SCALE GENOMIC DNA]</scope>
    <source>
        <strain evidence="2 3">DAOM 194757</strain>
    </source>
</reference>
<name>A0A397TVD4_9GLOM</name>
<feature type="domain" description="FAR1" evidence="1">
    <location>
        <begin position="86"/>
        <end position="153"/>
    </location>
</feature>
<evidence type="ECO:0000313" key="3">
    <source>
        <dbReference type="Proteomes" id="UP000266673"/>
    </source>
</evidence>
<dbReference type="Proteomes" id="UP000266673">
    <property type="component" value="Unassembled WGS sequence"/>
</dbReference>
<gene>
    <name evidence="2" type="ORF">C2G38_2232624</name>
</gene>
<protein>
    <recommendedName>
        <fullName evidence="1">FAR1 domain-containing protein</fullName>
    </recommendedName>
</protein>
<dbReference type="AlphaFoldDB" id="A0A397TVD4"/>
<comment type="caution">
    <text evidence="2">The sequence shown here is derived from an EMBL/GenBank/DDBJ whole genome shotgun (WGS) entry which is preliminary data.</text>
</comment>
<accession>A0A397TVD4</accession>
<dbReference type="OrthoDB" id="2440306at2759"/>
<keyword evidence="3" id="KW-1185">Reference proteome</keyword>
<evidence type="ECO:0000313" key="2">
    <source>
        <dbReference type="EMBL" id="RIB00868.1"/>
    </source>
</evidence>
<evidence type="ECO:0000259" key="1">
    <source>
        <dbReference type="Pfam" id="PF03101"/>
    </source>
</evidence>